<comment type="similarity">
    <text evidence="2">Belongs to the nucleoside-specific channel-forming outer membrane porin (Tsx) (TC 1.B.10) family.</text>
</comment>
<sequence>MTFIDLIPSLKKALQVIGLSVGFNLSCWAVSVPAQGSGAAQGEALSYEVAPPDNSKKTASWYNQNVTLIGSKDISFGPRPSDDIYLEYEYFGRKGPFELYGYIDVPKILDIGNRNDSGVWDKGSPLFMEHEPRISIDELIGRKLGFGLFKEFYIAFDWIYDLGHDKSGRANTLYSGLGTDIDTHSPVNLSANLYVRRQWENYGAANENSWDGYRAQLKYIVPLGHYSNGASLTYVGFTNFDFGSDLHDQAGPARTANATVATNVFLYSFTHLRFMAVGRYFHNGGNWKDGTELNFGDGPFEARSNGWGYYFGIGYQF</sequence>
<dbReference type="InterPro" id="IPR003055">
    <property type="entry name" value="Channel_Tsx"/>
</dbReference>
<evidence type="ECO:0000313" key="6">
    <source>
        <dbReference type="EMBL" id="MBI6653604.1"/>
    </source>
</evidence>
<dbReference type="Pfam" id="PF03502">
    <property type="entry name" value="Channel_Tsx"/>
    <property type="match status" value="1"/>
</dbReference>
<keyword evidence="7" id="KW-1185">Reference proteome</keyword>
<dbReference type="NCBIfam" id="NF011686">
    <property type="entry name" value="PRK15106.1"/>
    <property type="match status" value="1"/>
</dbReference>
<dbReference type="EMBL" id="JAEILD010000238">
    <property type="protein sequence ID" value="MBI6653604.1"/>
    <property type="molecule type" value="Genomic_DNA"/>
</dbReference>
<dbReference type="InterPro" id="IPR018013">
    <property type="entry name" value="Channel_Tsx-like"/>
</dbReference>
<proteinExistence type="inferred from homology"/>
<comment type="subcellular location">
    <subcellularLocation>
        <location evidence="1">Cell outer membrane</location>
    </subcellularLocation>
</comment>
<keyword evidence="3" id="KW-0732">Signal</keyword>
<dbReference type="Gene3D" id="2.40.230.20">
    <property type="entry name" value="Nucleoside-specific channel-forming protein, Tsx-like"/>
    <property type="match status" value="1"/>
</dbReference>
<keyword evidence="4" id="KW-0472">Membrane</keyword>
<gene>
    <name evidence="6" type="ORF">YA0849_32175</name>
</gene>
<keyword evidence="5" id="KW-0998">Cell outer membrane</keyword>
<comment type="caution">
    <text evidence="6">The sequence shown here is derived from an EMBL/GenBank/DDBJ whole genome shotgun (WGS) entry which is preliminary data.</text>
</comment>
<dbReference type="SUPFAM" id="SSF111364">
    <property type="entry name" value="Tsx-like channel"/>
    <property type="match status" value="1"/>
</dbReference>
<protein>
    <submittedName>
        <fullName evidence="6">Nucleoside-specific channel-forming protein Tsx</fullName>
    </submittedName>
</protein>
<evidence type="ECO:0000256" key="2">
    <source>
        <dbReference type="ARBA" id="ARBA00008728"/>
    </source>
</evidence>
<dbReference type="PRINTS" id="PR01277">
    <property type="entry name" value="CHANNELTSX"/>
</dbReference>
<evidence type="ECO:0000256" key="1">
    <source>
        <dbReference type="ARBA" id="ARBA00004442"/>
    </source>
</evidence>
<reference evidence="6 7" key="1">
    <citation type="submission" date="2020-12" db="EMBL/GenBank/DDBJ databases">
        <title>Comparative genomic insights into the epidemiology and virulence of plant pathogenic Pseudomonads from Turkey.</title>
        <authorList>
            <person name="Dillon M."/>
            <person name="Ruiz-Bedoya T."/>
            <person name="Bendalovic-Torma C."/>
            <person name="Guttman K.M."/>
            <person name="Kwak H."/>
            <person name="Middleton M.A."/>
            <person name="Wang P.W."/>
            <person name="Horuz S."/>
            <person name="Aysan Y."/>
            <person name="Guttman D.S."/>
        </authorList>
    </citation>
    <scope>NUCLEOTIDE SEQUENCE [LARGE SCALE GENOMIC DNA]</scope>
    <source>
        <strain evidence="6 7">S4_EA_3a</strain>
    </source>
</reference>
<evidence type="ECO:0000256" key="3">
    <source>
        <dbReference type="ARBA" id="ARBA00022729"/>
    </source>
</evidence>
<evidence type="ECO:0000256" key="5">
    <source>
        <dbReference type="ARBA" id="ARBA00023237"/>
    </source>
</evidence>
<evidence type="ECO:0000313" key="7">
    <source>
        <dbReference type="Proteomes" id="UP000614123"/>
    </source>
</evidence>
<dbReference type="Proteomes" id="UP000614123">
    <property type="component" value="Unassembled WGS sequence"/>
</dbReference>
<name>A0ABS0VPY7_PSEVE</name>
<dbReference type="RefSeq" id="WP_198718744.1">
    <property type="nucleotide sequence ID" value="NZ_JAEILD010000238.1"/>
</dbReference>
<evidence type="ECO:0000256" key="4">
    <source>
        <dbReference type="ARBA" id="ARBA00023136"/>
    </source>
</evidence>
<organism evidence="6 7">
    <name type="scientific">Pseudomonas veronii</name>
    <dbReference type="NCBI Taxonomy" id="76761"/>
    <lineage>
        <taxon>Bacteria</taxon>
        <taxon>Pseudomonadati</taxon>
        <taxon>Pseudomonadota</taxon>
        <taxon>Gammaproteobacteria</taxon>
        <taxon>Pseudomonadales</taxon>
        <taxon>Pseudomonadaceae</taxon>
        <taxon>Pseudomonas</taxon>
    </lineage>
</organism>
<accession>A0ABS0VPY7</accession>
<dbReference type="InterPro" id="IPR036777">
    <property type="entry name" value="Channel_Tsx-like_sf"/>
</dbReference>